<evidence type="ECO:0000256" key="2">
    <source>
        <dbReference type="ARBA" id="ARBA00022448"/>
    </source>
</evidence>
<evidence type="ECO:0000256" key="1">
    <source>
        <dbReference type="ARBA" id="ARBA00004651"/>
    </source>
</evidence>
<name>A0A934NG09_9BACT</name>
<evidence type="ECO:0000313" key="9">
    <source>
        <dbReference type="EMBL" id="MBJ7601507.1"/>
    </source>
</evidence>
<dbReference type="Pfam" id="PF00528">
    <property type="entry name" value="BPD_transp_1"/>
    <property type="match status" value="1"/>
</dbReference>
<reference evidence="9" key="1">
    <citation type="submission" date="2020-10" db="EMBL/GenBank/DDBJ databases">
        <title>Ca. Dormibacterota MAGs.</title>
        <authorList>
            <person name="Montgomery K."/>
        </authorList>
    </citation>
    <scope>NUCLEOTIDE SEQUENCE [LARGE SCALE GENOMIC DNA]</scope>
    <source>
        <strain evidence="9">SC8812_S17_10</strain>
    </source>
</reference>
<dbReference type="PROSITE" id="PS50928">
    <property type="entry name" value="ABC_TM1"/>
    <property type="match status" value="1"/>
</dbReference>
<dbReference type="GO" id="GO:0005886">
    <property type="term" value="C:plasma membrane"/>
    <property type="evidence" value="ECO:0007669"/>
    <property type="project" value="UniProtKB-SubCell"/>
</dbReference>
<evidence type="ECO:0000256" key="3">
    <source>
        <dbReference type="ARBA" id="ARBA00022475"/>
    </source>
</evidence>
<feature type="transmembrane region" description="Helical" evidence="7">
    <location>
        <begin position="96"/>
        <end position="113"/>
    </location>
</feature>
<comment type="similarity">
    <text evidence="7">Belongs to the binding-protein-dependent transport system permease family.</text>
</comment>
<comment type="subcellular location">
    <subcellularLocation>
        <location evidence="1 7">Cell membrane</location>
        <topology evidence="1 7">Multi-pass membrane protein</topology>
    </subcellularLocation>
</comment>
<dbReference type="AlphaFoldDB" id="A0A934NG09"/>
<keyword evidence="2 7" id="KW-0813">Transport</keyword>
<comment type="caution">
    <text evidence="9">The sequence shown here is derived from an EMBL/GenBank/DDBJ whole genome shotgun (WGS) entry which is preliminary data.</text>
</comment>
<dbReference type="EMBL" id="JAEKNR010000249">
    <property type="protein sequence ID" value="MBJ7601507.1"/>
    <property type="molecule type" value="Genomic_DNA"/>
</dbReference>
<keyword evidence="3" id="KW-1003">Cell membrane</keyword>
<evidence type="ECO:0000256" key="4">
    <source>
        <dbReference type="ARBA" id="ARBA00022692"/>
    </source>
</evidence>
<keyword evidence="6 7" id="KW-0472">Membrane</keyword>
<proteinExistence type="inferred from homology"/>
<evidence type="ECO:0000259" key="8">
    <source>
        <dbReference type="PROSITE" id="PS50928"/>
    </source>
</evidence>
<evidence type="ECO:0000256" key="7">
    <source>
        <dbReference type="RuleBase" id="RU363032"/>
    </source>
</evidence>
<keyword evidence="5 7" id="KW-1133">Transmembrane helix</keyword>
<dbReference type="GO" id="GO:0055085">
    <property type="term" value="P:transmembrane transport"/>
    <property type="evidence" value="ECO:0007669"/>
    <property type="project" value="InterPro"/>
</dbReference>
<dbReference type="InterPro" id="IPR000515">
    <property type="entry name" value="MetI-like"/>
</dbReference>
<dbReference type="InterPro" id="IPR035906">
    <property type="entry name" value="MetI-like_sf"/>
</dbReference>
<feature type="transmembrane region" description="Helical" evidence="7">
    <location>
        <begin position="191"/>
        <end position="213"/>
    </location>
</feature>
<dbReference type="PANTHER" id="PTHR43227:SF11">
    <property type="entry name" value="BLL4140 PROTEIN"/>
    <property type="match status" value="1"/>
</dbReference>
<dbReference type="SUPFAM" id="SSF161098">
    <property type="entry name" value="MetI-like"/>
    <property type="match status" value="1"/>
</dbReference>
<keyword evidence="10" id="KW-1185">Reference proteome</keyword>
<evidence type="ECO:0000256" key="5">
    <source>
        <dbReference type="ARBA" id="ARBA00022989"/>
    </source>
</evidence>
<accession>A0A934NG09</accession>
<feature type="transmembrane region" description="Helical" evidence="7">
    <location>
        <begin position="63"/>
        <end position="84"/>
    </location>
</feature>
<gene>
    <name evidence="9" type="ORF">JF922_25955</name>
</gene>
<feature type="domain" description="ABC transmembrane type-1" evidence="8">
    <location>
        <begin position="59"/>
        <end position="273"/>
    </location>
</feature>
<dbReference type="PANTHER" id="PTHR43227">
    <property type="entry name" value="BLL4140 PROTEIN"/>
    <property type="match status" value="1"/>
</dbReference>
<evidence type="ECO:0000256" key="6">
    <source>
        <dbReference type="ARBA" id="ARBA00023136"/>
    </source>
</evidence>
<sequence>MVGVPLAFDLALVWGPALASVALSLTNWNGIGAPTADNFVGLRNYQVLFTSYLFFRPALLHNLMWLGFLTFVATPLGMFLAVLLDHEVRGTRIYQSIFFVPVVLPLVVVGFIWELQYAPVDGFINSAFGLVQSHHVIDWLGDPKINLLSAVIAASWRHVGYILVIYLAGLKSVDPALREAAKVDGANEGQIFFRVVFPVMAPINVVIAVITAIEALRAFDIAYIINRGKNGLELLSTLITNNSISEASLVGFGSAIAVVLLVIALVPIVAFLVVINRQAA</sequence>
<dbReference type="Proteomes" id="UP000612893">
    <property type="component" value="Unassembled WGS sequence"/>
</dbReference>
<dbReference type="InterPro" id="IPR050809">
    <property type="entry name" value="UgpAE/MalFG_permease"/>
</dbReference>
<feature type="transmembrane region" description="Helical" evidence="7">
    <location>
        <begin position="147"/>
        <end position="170"/>
    </location>
</feature>
<feature type="transmembrane region" description="Helical" evidence="7">
    <location>
        <begin position="252"/>
        <end position="275"/>
    </location>
</feature>
<organism evidence="9 10">
    <name type="scientific">Candidatus Nephthysia bennettiae</name>
    <dbReference type="NCBI Taxonomy" id="3127016"/>
    <lineage>
        <taxon>Bacteria</taxon>
        <taxon>Bacillati</taxon>
        <taxon>Candidatus Dormiibacterota</taxon>
        <taxon>Candidatus Dormibacteria</taxon>
        <taxon>Candidatus Dormibacterales</taxon>
        <taxon>Candidatus Dormibacteraceae</taxon>
        <taxon>Candidatus Nephthysia</taxon>
    </lineage>
</organism>
<dbReference type="Gene3D" id="1.10.3720.10">
    <property type="entry name" value="MetI-like"/>
    <property type="match status" value="1"/>
</dbReference>
<keyword evidence="4 7" id="KW-0812">Transmembrane</keyword>
<dbReference type="CDD" id="cd06261">
    <property type="entry name" value="TM_PBP2"/>
    <property type="match status" value="1"/>
</dbReference>
<protein>
    <submittedName>
        <fullName evidence="9">Sugar ABC transporter permease</fullName>
    </submittedName>
</protein>
<evidence type="ECO:0000313" key="10">
    <source>
        <dbReference type="Proteomes" id="UP000612893"/>
    </source>
</evidence>